<evidence type="ECO:0000313" key="12">
    <source>
        <dbReference type="Proteomes" id="UP000248326"/>
    </source>
</evidence>
<dbReference type="EMBL" id="QJSX01000001">
    <property type="protein sequence ID" value="PYE56419.1"/>
    <property type="molecule type" value="Genomic_DNA"/>
</dbReference>
<dbReference type="InterPro" id="IPR004358">
    <property type="entry name" value="Sig_transdc_His_kin-like_C"/>
</dbReference>
<keyword evidence="4" id="KW-0808">Transferase</keyword>
<sequence>MKPDERSESAAQAMARLALALATTKTPDDVMAAVLKHGLIAVGATAGNVFLLDDTTSLLRLASSRGYSHGFMDAHASLSLDAPLPVTRSVLDGHARFLTADDVASGYPWIPRDPLGGAGRVAALPLTVSGASFGVIALTYAYDAPFSKAEQETLTTVASLCAQSLKRALLAASTERQERRTAQILDSLGDAVVTVDADERVTFANVSACEWLGHGEPLEGRLLADILRDPEARDLLGAVRATRFDGASWRGEVLLWHGTRWFDVRTATLDAAGAVVHMREVTHRKTVERQLRHSRERLLLALEAANMAMWDWNLETGELAWTGQMHVLLGASPTAPVSFDTFVAQVHPDDRARLARIVGDLIENGGVYDEEFRVVHPDGVVRWLQGVGDVRREGGRSVRSVGVNFDVTARKDLERALREANEHLEAQVAQRTARLQDLNAELLAMAASMSRDLSEPVRRVMGFLALLQRRYGAVFENREAALFELVREEAERAATLIEELAHLTRHERVTLDVKRVPMDLLIAQVVSDLAREVQGRRVEWAVAPLPVVNGDPRLLRLAFTSLLHNALRFTRFRDVARIEVGSERTGNEVRVWVRDNGAGFDAEDAPRVFQLFTRLHPEGSGTGVSLAHVRRVIERHGGRVEAYGEVGVGATFTVILPL</sequence>
<keyword evidence="12" id="KW-1185">Reference proteome</keyword>
<dbReference type="SUPFAM" id="SSF55781">
    <property type="entry name" value="GAF domain-like"/>
    <property type="match status" value="1"/>
</dbReference>
<dbReference type="Pfam" id="PF08447">
    <property type="entry name" value="PAS_3"/>
    <property type="match status" value="1"/>
</dbReference>
<dbReference type="Pfam" id="PF08448">
    <property type="entry name" value="PAS_4"/>
    <property type="match status" value="1"/>
</dbReference>
<dbReference type="InterPro" id="IPR036890">
    <property type="entry name" value="HATPase_C_sf"/>
</dbReference>
<dbReference type="SUPFAM" id="SSF47384">
    <property type="entry name" value="Homodimeric domain of signal transducing histidine kinase"/>
    <property type="match status" value="1"/>
</dbReference>
<dbReference type="GO" id="GO:0000155">
    <property type="term" value="F:phosphorelay sensor kinase activity"/>
    <property type="evidence" value="ECO:0007669"/>
    <property type="project" value="InterPro"/>
</dbReference>
<dbReference type="Gene3D" id="3.30.565.10">
    <property type="entry name" value="Histidine kinase-like ATPase, C-terminal domain"/>
    <property type="match status" value="1"/>
</dbReference>
<evidence type="ECO:0000256" key="2">
    <source>
        <dbReference type="ARBA" id="ARBA00012438"/>
    </source>
</evidence>
<dbReference type="InterPro" id="IPR003661">
    <property type="entry name" value="HisK_dim/P_dom"/>
</dbReference>
<feature type="domain" description="PAC" evidence="10">
    <location>
        <begin position="368"/>
        <end position="419"/>
    </location>
</feature>
<evidence type="ECO:0000259" key="10">
    <source>
        <dbReference type="PROSITE" id="PS50113"/>
    </source>
</evidence>
<dbReference type="SMART" id="SM00086">
    <property type="entry name" value="PAC"/>
    <property type="match status" value="1"/>
</dbReference>
<organism evidence="11 12">
    <name type="scientific">Deinococcus yavapaiensis KR-236</name>
    <dbReference type="NCBI Taxonomy" id="694435"/>
    <lineage>
        <taxon>Bacteria</taxon>
        <taxon>Thermotogati</taxon>
        <taxon>Deinococcota</taxon>
        <taxon>Deinococci</taxon>
        <taxon>Deinococcales</taxon>
        <taxon>Deinococcaceae</taxon>
        <taxon>Deinococcus</taxon>
    </lineage>
</organism>
<feature type="coiled-coil region" evidence="7">
    <location>
        <begin position="410"/>
        <end position="441"/>
    </location>
</feature>
<dbReference type="PROSITE" id="PS50109">
    <property type="entry name" value="HIS_KIN"/>
    <property type="match status" value="1"/>
</dbReference>
<dbReference type="Proteomes" id="UP000248326">
    <property type="component" value="Unassembled WGS sequence"/>
</dbReference>
<dbReference type="InterPro" id="IPR000014">
    <property type="entry name" value="PAS"/>
</dbReference>
<feature type="domain" description="PAS" evidence="9">
    <location>
        <begin position="294"/>
        <end position="365"/>
    </location>
</feature>
<dbReference type="PROSITE" id="PS50112">
    <property type="entry name" value="PAS"/>
    <property type="match status" value="2"/>
</dbReference>
<proteinExistence type="predicted"/>
<dbReference type="EC" id="2.7.13.3" evidence="2"/>
<dbReference type="SMART" id="SM00065">
    <property type="entry name" value="GAF"/>
    <property type="match status" value="1"/>
</dbReference>
<name>A0A318SAM9_9DEIO</name>
<dbReference type="PROSITE" id="PS50113">
    <property type="entry name" value="PAC"/>
    <property type="match status" value="1"/>
</dbReference>
<feature type="domain" description="Histidine kinase" evidence="8">
    <location>
        <begin position="448"/>
        <end position="658"/>
    </location>
</feature>
<dbReference type="SMART" id="SM00387">
    <property type="entry name" value="HATPase_c"/>
    <property type="match status" value="1"/>
</dbReference>
<keyword evidence="6" id="KW-0472">Membrane</keyword>
<evidence type="ECO:0000256" key="5">
    <source>
        <dbReference type="ARBA" id="ARBA00022777"/>
    </source>
</evidence>
<evidence type="ECO:0000313" key="11">
    <source>
        <dbReference type="EMBL" id="PYE56419.1"/>
    </source>
</evidence>
<evidence type="ECO:0000256" key="3">
    <source>
        <dbReference type="ARBA" id="ARBA00022553"/>
    </source>
</evidence>
<dbReference type="SUPFAM" id="SSF55874">
    <property type="entry name" value="ATPase domain of HSP90 chaperone/DNA topoisomerase II/histidine kinase"/>
    <property type="match status" value="1"/>
</dbReference>
<dbReference type="InterPro" id="IPR001610">
    <property type="entry name" value="PAC"/>
</dbReference>
<dbReference type="GO" id="GO:0030295">
    <property type="term" value="F:protein kinase activator activity"/>
    <property type="evidence" value="ECO:0007669"/>
    <property type="project" value="TreeGrafter"/>
</dbReference>
<dbReference type="InterPro" id="IPR013656">
    <property type="entry name" value="PAS_4"/>
</dbReference>
<dbReference type="SMART" id="SM00091">
    <property type="entry name" value="PAS"/>
    <property type="match status" value="2"/>
</dbReference>
<evidence type="ECO:0000256" key="1">
    <source>
        <dbReference type="ARBA" id="ARBA00000085"/>
    </source>
</evidence>
<dbReference type="Gene3D" id="2.10.70.100">
    <property type="match status" value="1"/>
</dbReference>
<evidence type="ECO:0000256" key="4">
    <source>
        <dbReference type="ARBA" id="ARBA00022679"/>
    </source>
</evidence>
<dbReference type="RefSeq" id="WP_170130830.1">
    <property type="nucleotide sequence ID" value="NZ_QJSX01000001.1"/>
</dbReference>
<evidence type="ECO:0000259" key="9">
    <source>
        <dbReference type="PROSITE" id="PS50112"/>
    </source>
</evidence>
<keyword evidence="3" id="KW-0597">Phosphoprotein</keyword>
<dbReference type="Pfam" id="PF02518">
    <property type="entry name" value="HATPase_c"/>
    <property type="match status" value="1"/>
</dbReference>
<evidence type="ECO:0000259" key="8">
    <source>
        <dbReference type="PROSITE" id="PS50109"/>
    </source>
</evidence>
<dbReference type="GO" id="GO:0007234">
    <property type="term" value="P:osmosensory signaling via phosphorelay pathway"/>
    <property type="evidence" value="ECO:0007669"/>
    <property type="project" value="TreeGrafter"/>
</dbReference>
<dbReference type="InterPro" id="IPR003594">
    <property type="entry name" value="HATPase_dom"/>
</dbReference>
<dbReference type="Gene3D" id="1.10.287.130">
    <property type="match status" value="1"/>
</dbReference>
<dbReference type="SUPFAM" id="SSF55785">
    <property type="entry name" value="PYP-like sensor domain (PAS domain)"/>
    <property type="match status" value="2"/>
</dbReference>
<keyword evidence="5" id="KW-0418">Kinase</keyword>
<feature type="domain" description="PAS" evidence="9">
    <location>
        <begin position="177"/>
        <end position="213"/>
    </location>
</feature>
<dbReference type="PANTHER" id="PTHR42878:SF15">
    <property type="entry name" value="BACTERIOPHYTOCHROME"/>
    <property type="match status" value="1"/>
</dbReference>
<keyword evidence="7" id="KW-0175">Coiled coil</keyword>
<dbReference type="Gene3D" id="3.30.450.20">
    <property type="entry name" value="PAS domain"/>
    <property type="match status" value="2"/>
</dbReference>
<evidence type="ECO:0000256" key="7">
    <source>
        <dbReference type="SAM" id="Coils"/>
    </source>
</evidence>
<protein>
    <recommendedName>
        <fullName evidence="2">histidine kinase</fullName>
        <ecNumber evidence="2">2.7.13.3</ecNumber>
    </recommendedName>
</protein>
<dbReference type="Gene3D" id="3.30.450.40">
    <property type="match status" value="1"/>
</dbReference>
<dbReference type="InterPro" id="IPR029016">
    <property type="entry name" value="GAF-like_dom_sf"/>
</dbReference>
<dbReference type="InterPro" id="IPR050351">
    <property type="entry name" value="BphY/WalK/GraS-like"/>
</dbReference>
<dbReference type="GO" id="GO:0000156">
    <property type="term" value="F:phosphorelay response regulator activity"/>
    <property type="evidence" value="ECO:0007669"/>
    <property type="project" value="TreeGrafter"/>
</dbReference>
<dbReference type="InterPro" id="IPR036097">
    <property type="entry name" value="HisK_dim/P_sf"/>
</dbReference>
<dbReference type="InterPro" id="IPR013655">
    <property type="entry name" value="PAS_fold_3"/>
</dbReference>
<dbReference type="NCBIfam" id="TIGR00229">
    <property type="entry name" value="sensory_box"/>
    <property type="match status" value="2"/>
</dbReference>
<evidence type="ECO:0000256" key="6">
    <source>
        <dbReference type="ARBA" id="ARBA00023136"/>
    </source>
</evidence>
<gene>
    <name evidence="11" type="ORF">DES52_101223</name>
</gene>
<dbReference type="AlphaFoldDB" id="A0A318SAM9"/>
<dbReference type="PRINTS" id="PR00344">
    <property type="entry name" value="BCTRLSENSOR"/>
</dbReference>
<dbReference type="CDD" id="cd00082">
    <property type="entry name" value="HisKA"/>
    <property type="match status" value="1"/>
</dbReference>
<dbReference type="CDD" id="cd00130">
    <property type="entry name" value="PAS"/>
    <property type="match status" value="2"/>
</dbReference>
<comment type="catalytic activity">
    <reaction evidence="1">
        <text>ATP + protein L-histidine = ADP + protein N-phospho-L-histidine.</text>
        <dbReference type="EC" id="2.7.13.3"/>
    </reaction>
</comment>
<dbReference type="InterPro" id="IPR000700">
    <property type="entry name" value="PAS-assoc_C"/>
</dbReference>
<comment type="caution">
    <text evidence="11">The sequence shown here is derived from an EMBL/GenBank/DDBJ whole genome shotgun (WGS) entry which is preliminary data.</text>
</comment>
<dbReference type="InterPro" id="IPR035965">
    <property type="entry name" value="PAS-like_dom_sf"/>
</dbReference>
<dbReference type="InterPro" id="IPR005467">
    <property type="entry name" value="His_kinase_dom"/>
</dbReference>
<dbReference type="Pfam" id="PF13185">
    <property type="entry name" value="GAF_2"/>
    <property type="match status" value="1"/>
</dbReference>
<dbReference type="PANTHER" id="PTHR42878">
    <property type="entry name" value="TWO-COMPONENT HISTIDINE KINASE"/>
    <property type="match status" value="1"/>
</dbReference>
<dbReference type="GO" id="GO:0016020">
    <property type="term" value="C:membrane"/>
    <property type="evidence" value="ECO:0007669"/>
    <property type="project" value="UniProtKB-SubCell"/>
</dbReference>
<dbReference type="InterPro" id="IPR003018">
    <property type="entry name" value="GAF"/>
</dbReference>
<reference evidence="11 12" key="1">
    <citation type="submission" date="2018-06" db="EMBL/GenBank/DDBJ databases">
        <title>Genomic Encyclopedia of Type Strains, Phase IV (KMG-IV): sequencing the most valuable type-strain genomes for metagenomic binning, comparative biology and taxonomic classification.</title>
        <authorList>
            <person name="Goeker M."/>
        </authorList>
    </citation>
    <scope>NUCLEOTIDE SEQUENCE [LARGE SCALE GENOMIC DNA]</scope>
    <source>
        <strain evidence="11 12">DSM 18048</strain>
    </source>
</reference>
<accession>A0A318SAM9</accession>